<reference evidence="2 4" key="1">
    <citation type="journal article" date="2008" name="Science">
        <title>The Physcomitrella genome reveals evolutionary insights into the conquest of land by plants.</title>
        <authorList>
            <person name="Rensing S."/>
            <person name="Lang D."/>
            <person name="Zimmer A."/>
            <person name="Terry A."/>
            <person name="Salamov A."/>
            <person name="Shapiro H."/>
            <person name="Nishiyama T."/>
            <person name="Perroud P.-F."/>
            <person name="Lindquist E."/>
            <person name="Kamisugi Y."/>
            <person name="Tanahashi T."/>
            <person name="Sakakibara K."/>
            <person name="Fujita T."/>
            <person name="Oishi K."/>
            <person name="Shin-I T."/>
            <person name="Kuroki Y."/>
            <person name="Toyoda A."/>
            <person name="Suzuki Y."/>
            <person name="Hashimoto A."/>
            <person name="Yamaguchi K."/>
            <person name="Sugano A."/>
            <person name="Kohara Y."/>
            <person name="Fujiyama A."/>
            <person name="Anterola A."/>
            <person name="Aoki S."/>
            <person name="Ashton N."/>
            <person name="Barbazuk W.B."/>
            <person name="Barker E."/>
            <person name="Bennetzen J."/>
            <person name="Bezanilla M."/>
            <person name="Blankenship R."/>
            <person name="Cho S.H."/>
            <person name="Dutcher S."/>
            <person name="Estelle M."/>
            <person name="Fawcett J.A."/>
            <person name="Gundlach H."/>
            <person name="Hanada K."/>
            <person name="Heyl A."/>
            <person name="Hicks K.A."/>
            <person name="Hugh J."/>
            <person name="Lohr M."/>
            <person name="Mayer K."/>
            <person name="Melkozernov A."/>
            <person name="Murata T."/>
            <person name="Nelson D."/>
            <person name="Pils B."/>
            <person name="Prigge M."/>
            <person name="Reiss B."/>
            <person name="Renner T."/>
            <person name="Rombauts S."/>
            <person name="Rushton P."/>
            <person name="Sanderfoot A."/>
            <person name="Schween G."/>
            <person name="Shiu S.-H."/>
            <person name="Stueber K."/>
            <person name="Theodoulou F.L."/>
            <person name="Tu H."/>
            <person name="Van de Peer Y."/>
            <person name="Verrier P.J."/>
            <person name="Waters E."/>
            <person name="Wood A."/>
            <person name="Yang L."/>
            <person name="Cove D."/>
            <person name="Cuming A."/>
            <person name="Hasebe M."/>
            <person name="Lucas S."/>
            <person name="Mishler D.B."/>
            <person name="Reski R."/>
            <person name="Grigoriev I."/>
            <person name="Quatrano R.S."/>
            <person name="Boore J.L."/>
        </authorList>
    </citation>
    <scope>NUCLEOTIDE SEQUENCE [LARGE SCALE GENOMIC DNA]</scope>
    <source>
        <strain evidence="3 4">cv. Gransden 2004</strain>
    </source>
</reference>
<dbReference type="InParanoid" id="A0A2K1KEX3"/>
<dbReference type="AlphaFoldDB" id="A0A2K1KEX3"/>
<feature type="compositionally biased region" description="Basic residues" evidence="1">
    <location>
        <begin position="1"/>
        <end position="15"/>
    </location>
</feature>
<evidence type="ECO:0000313" key="2">
    <source>
        <dbReference type="EMBL" id="PNR52331.1"/>
    </source>
</evidence>
<feature type="region of interest" description="Disordered" evidence="1">
    <location>
        <begin position="1"/>
        <end position="43"/>
    </location>
</feature>
<gene>
    <name evidence="2" type="ORF">PHYPA_008705</name>
</gene>
<sequence length="61" mass="7221">MKKKKKNKTKTKQRRLKEETKTYITTKKRKISSKNNPKTSKSSQLKAFDVCIDILDVYIVM</sequence>
<feature type="compositionally biased region" description="Low complexity" evidence="1">
    <location>
        <begin position="33"/>
        <end position="43"/>
    </location>
</feature>
<dbReference type="Proteomes" id="UP000006727">
    <property type="component" value="Chromosome 6"/>
</dbReference>
<evidence type="ECO:0000313" key="4">
    <source>
        <dbReference type="Proteomes" id="UP000006727"/>
    </source>
</evidence>
<protein>
    <submittedName>
        <fullName evidence="2 3">Uncharacterized protein</fullName>
    </submittedName>
</protein>
<dbReference type="EnsemblPlants" id="Pp3c6_9040V3.1">
    <property type="protein sequence ID" value="PAC:32976126.CDS.1"/>
    <property type="gene ID" value="Pp3c6_9040"/>
</dbReference>
<organism evidence="2">
    <name type="scientific">Physcomitrium patens</name>
    <name type="common">Spreading-leaved earth moss</name>
    <name type="synonym">Physcomitrella patens</name>
    <dbReference type="NCBI Taxonomy" id="3218"/>
    <lineage>
        <taxon>Eukaryota</taxon>
        <taxon>Viridiplantae</taxon>
        <taxon>Streptophyta</taxon>
        <taxon>Embryophyta</taxon>
        <taxon>Bryophyta</taxon>
        <taxon>Bryophytina</taxon>
        <taxon>Bryopsida</taxon>
        <taxon>Funariidae</taxon>
        <taxon>Funariales</taxon>
        <taxon>Funariaceae</taxon>
        <taxon>Physcomitrium</taxon>
    </lineage>
</organism>
<proteinExistence type="predicted"/>
<reference evidence="2 4" key="2">
    <citation type="journal article" date="2018" name="Plant J.">
        <title>The Physcomitrella patens chromosome-scale assembly reveals moss genome structure and evolution.</title>
        <authorList>
            <person name="Lang D."/>
            <person name="Ullrich K.K."/>
            <person name="Murat F."/>
            <person name="Fuchs J."/>
            <person name="Jenkins J."/>
            <person name="Haas F.B."/>
            <person name="Piednoel M."/>
            <person name="Gundlach H."/>
            <person name="Van Bel M."/>
            <person name="Meyberg R."/>
            <person name="Vives C."/>
            <person name="Morata J."/>
            <person name="Symeonidi A."/>
            <person name="Hiss M."/>
            <person name="Muchero W."/>
            <person name="Kamisugi Y."/>
            <person name="Saleh O."/>
            <person name="Blanc G."/>
            <person name="Decker E.L."/>
            <person name="van Gessel N."/>
            <person name="Grimwood J."/>
            <person name="Hayes R.D."/>
            <person name="Graham S.W."/>
            <person name="Gunter L.E."/>
            <person name="McDaniel S.F."/>
            <person name="Hoernstein S.N.W."/>
            <person name="Larsson A."/>
            <person name="Li F.W."/>
            <person name="Perroud P.F."/>
            <person name="Phillips J."/>
            <person name="Ranjan P."/>
            <person name="Rokshar D.S."/>
            <person name="Rothfels C.J."/>
            <person name="Schneider L."/>
            <person name="Shu S."/>
            <person name="Stevenson D.W."/>
            <person name="Thummler F."/>
            <person name="Tillich M."/>
            <person name="Villarreal Aguilar J.C."/>
            <person name="Widiez T."/>
            <person name="Wong G.K."/>
            <person name="Wymore A."/>
            <person name="Zhang Y."/>
            <person name="Zimmer A.D."/>
            <person name="Quatrano R.S."/>
            <person name="Mayer K.F.X."/>
            <person name="Goodstein D."/>
            <person name="Casacuberta J.M."/>
            <person name="Vandepoele K."/>
            <person name="Reski R."/>
            <person name="Cuming A.C."/>
            <person name="Tuskan G.A."/>
            <person name="Maumus F."/>
            <person name="Salse J."/>
            <person name="Schmutz J."/>
            <person name="Rensing S.A."/>
        </authorList>
    </citation>
    <scope>NUCLEOTIDE SEQUENCE [LARGE SCALE GENOMIC DNA]</scope>
    <source>
        <strain evidence="3 4">cv. Gransden 2004</strain>
    </source>
</reference>
<dbReference type="Gramene" id="Pp3c6_9040V3.2">
    <property type="protein sequence ID" value="PAC:32976127.CDS.1"/>
    <property type="gene ID" value="Pp3c6_9040"/>
</dbReference>
<dbReference type="Gramene" id="Pp3c6_9040V3.1">
    <property type="protein sequence ID" value="PAC:32976126.CDS.1"/>
    <property type="gene ID" value="Pp3c6_9040"/>
</dbReference>
<name>A0A2K1KEX3_PHYPA</name>
<accession>A0A2K1KEX3</accession>
<reference evidence="3" key="3">
    <citation type="submission" date="2020-12" db="UniProtKB">
        <authorList>
            <consortium name="EnsemblPlants"/>
        </authorList>
    </citation>
    <scope>IDENTIFICATION</scope>
</reference>
<evidence type="ECO:0000313" key="3">
    <source>
        <dbReference type="EnsemblPlants" id="PAC:32976126.CDS.1"/>
    </source>
</evidence>
<keyword evidence="4" id="KW-1185">Reference proteome</keyword>
<evidence type="ECO:0000256" key="1">
    <source>
        <dbReference type="SAM" id="MobiDB-lite"/>
    </source>
</evidence>
<dbReference type="EnsemblPlants" id="Pp3c6_9040V3.2">
    <property type="protein sequence ID" value="PAC:32976127.CDS.1"/>
    <property type="gene ID" value="Pp3c6_9040"/>
</dbReference>
<dbReference type="EMBL" id="ABEU02000006">
    <property type="protein sequence ID" value="PNR52331.1"/>
    <property type="molecule type" value="Genomic_DNA"/>
</dbReference>